<dbReference type="PANTHER" id="PTHR28256">
    <property type="entry name" value="RIBONUCLEASES P/MRP PROTEIN SUBUNIT POP7"/>
    <property type="match status" value="1"/>
</dbReference>
<dbReference type="Proteomes" id="UP000094236">
    <property type="component" value="Unassembled WGS sequence"/>
</dbReference>
<dbReference type="InterPro" id="IPR020241">
    <property type="entry name" value="RNase_P/MRP_Pop7_fungi"/>
</dbReference>
<keyword evidence="5" id="KW-1185">Reference proteome</keyword>
<sequence length="148" mass="17363">MSIKEGNINPKSLKLSLKKPRITDSKIIKHAPVRQFKYSNLQKKYYIKSSTPFISSLKHIDKKLVKLESITNKQKSKQTYISIFGMGKTIEKVLNIGLHYQDEKHYRIETLTGSTVVLDEFENLKDFENENILRKRELSGIEIRIYFK</sequence>
<dbReference type="GO" id="GO:0006364">
    <property type="term" value="P:rRNA processing"/>
    <property type="evidence" value="ECO:0007669"/>
    <property type="project" value="TreeGrafter"/>
</dbReference>
<name>A0A1E4U1S4_PACTA</name>
<proteinExistence type="predicted"/>
<keyword evidence="3" id="KW-0539">Nucleus</keyword>
<dbReference type="PANTHER" id="PTHR28256:SF1">
    <property type="entry name" value="RIBONUCLEASES P_MRP PROTEIN SUBUNIT POP7"/>
    <property type="match status" value="1"/>
</dbReference>
<dbReference type="GO" id="GO:0003723">
    <property type="term" value="F:RNA binding"/>
    <property type="evidence" value="ECO:0007669"/>
    <property type="project" value="TreeGrafter"/>
</dbReference>
<evidence type="ECO:0000256" key="2">
    <source>
        <dbReference type="ARBA" id="ARBA00022694"/>
    </source>
</evidence>
<dbReference type="GO" id="GO:0005655">
    <property type="term" value="C:nucleolar ribonuclease P complex"/>
    <property type="evidence" value="ECO:0007669"/>
    <property type="project" value="InterPro"/>
</dbReference>
<keyword evidence="2" id="KW-0819">tRNA processing</keyword>
<evidence type="ECO:0000256" key="1">
    <source>
        <dbReference type="ARBA" id="ARBA00004123"/>
    </source>
</evidence>
<dbReference type="EMBL" id="KV454011">
    <property type="protein sequence ID" value="ODV97848.1"/>
    <property type="molecule type" value="Genomic_DNA"/>
</dbReference>
<dbReference type="GO" id="GO:0000171">
    <property type="term" value="F:ribonuclease MRP activity"/>
    <property type="evidence" value="ECO:0007669"/>
    <property type="project" value="TreeGrafter"/>
</dbReference>
<dbReference type="AlphaFoldDB" id="A0A1E4U1S4"/>
<dbReference type="GO" id="GO:0001682">
    <property type="term" value="P:tRNA 5'-leader removal"/>
    <property type="evidence" value="ECO:0007669"/>
    <property type="project" value="InterPro"/>
</dbReference>
<organism evidence="4 5">
    <name type="scientific">Pachysolen tannophilus NRRL Y-2460</name>
    <dbReference type="NCBI Taxonomy" id="669874"/>
    <lineage>
        <taxon>Eukaryota</taxon>
        <taxon>Fungi</taxon>
        <taxon>Dikarya</taxon>
        <taxon>Ascomycota</taxon>
        <taxon>Saccharomycotina</taxon>
        <taxon>Pichiomycetes</taxon>
        <taxon>Pachysolenaceae</taxon>
        <taxon>Pachysolen</taxon>
    </lineage>
</organism>
<dbReference type="GO" id="GO:0000294">
    <property type="term" value="P:nuclear-transcribed mRNA catabolic process, RNase MRP-dependent"/>
    <property type="evidence" value="ECO:0007669"/>
    <property type="project" value="TreeGrafter"/>
</dbReference>
<dbReference type="InterPro" id="IPR036882">
    <property type="entry name" value="Alba-like_dom_sf"/>
</dbReference>
<dbReference type="InterPro" id="IPR014612">
    <property type="entry name" value="Pop7/Rpp20"/>
</dbReference>
<dbReference type="GO" id="GO:0000172">
    <property type="term" value="C:ribonuclease MRP complex"/>
    <property type="evidence" value="ECO:0007669"/>
    <property type="project" value="InterPro"/>
</dbReference>
<evidence type="ECO:0000256" key="3">
    <source>
        <dbReference type="ARBA" id="ARBA00023242"/>
    </source>
</evidence>
<dbReference type="GO" id="GO:0034965">
    <property type="term" value="P:intronic box C/D snoRNA processing"/>
    <property type="evidence" value="ECO:0007669"/>
    <property type="project" value="TreeGrafter"/>
</dbReference>
<dbReference type="STRING" id="669874.A0A1E4U1S4"/>
<dbReference type="OrthoDB" id="5416589at2759"/>
<gene>
    <name evidence="4" type="ORF">PACTADRAFT_36315</name>
</gene>
<accession>A0A1E4U1S4</accession>
<dbReference type="Pfam" id="PF12328">
    <property type="entry name" value="Rpp20"/>
    <property type="match status" value="1"/>
</dbReference>
<dbReference type="GO" id="GO:0004526">
    <property type="term" value="F:ribonuclease P activity"/>
    <property type="evidence" value="ECO:0007669"/>
    <property type="project" value="TreeGrafter"/>
</dbReference>
<evidence type="ECO:0000313" key="5">
    <source>
        <dbReference type="Proteomes" id="UP000094236"/>
    </source>
</evidence>
<comment type="subcellular location">
    <subcellularLocation>
        <location evidence="1">Nucleus</location>
    </subcellularLocation>
</comment>
<protein>
    <submittedName>
        <fullName evidence="4">Uncharacterized protein</fullName>
    </submittedName>
</protein>
<dbReference type="Gene3D" id="3.30.110.20">
    <property type="entry name" value="Alba-like domain"/>
    <property type="match status" value="1"/>
</dbReference>
<evidence type="ECO:0000313" key="4">
    <source>
        <dbReference type="EMBL" id="ODV97848.1"/>
    </source>
</evidence>
<reference evidence="5" key="1">
    <citation type="submission" date="2016-05" db="EMBL/GenBank/DDBJ databases">
        <title>Comparative genomics of biotechnologically important yeasts.</title>
        <authorList>
            <consortium name="DOE Joint Genome Institute"/>
            <person name="Riley R."/>
            <person name="Haridas S."/>
            <person name="Wolfe K.H."/>
            <person name="Lopes M.R."/>
            <person name="Hittinger C.T."/>
            <person name="Goker M."/>
            <person name="Salamov A."/>
            <person name="Wisecaver J."/>
            <person name="Long T.M."/>
            <person name="Aerts A.L."/>
            <person name="Barry K."/>
            <person name="Choi C."/>
            <person name="Clum A."/>
            <person name="Coughlan A.Y."/>
            <person name="Deshpande S."/>
            <person name="Douglass A.P."/>
            <person name="Hanson S.J."/>
            <person name="Klenk H.-P."/>
            <person name="Labutti K."/>
            <person name="Lapidus A."/>
            <person name="Lindquist E."/>
            <person name="Lipzen A."/>
            <person name="Meier-Kolthoff J.P."/>
            <person name="Ohm R.A."/>
            <person name="Otillar R.P."/>
            <person name="Pangilinan J."/>
            <person name="Peng Y."/>
            <person name="Rokas A."/>
            <person name="Rosa C.A."/>
            <person name="Scheuner C."/>
            <person name="Sibirny A.A."/>
            <person name="Slot J.C."/>
            <person name="Stielow J.B."/>
            <person name="Sun H."/>
            <person name="Kurtzman C.P."/>
            <person name="Blackwell M."/>
            <person name="Grigoriev I.V."/>
            <person name="Jeffries T.W."/>
        </authorList>
    </citation>
    <scope>NUCLEOTIDE SEQUENCE [LARGE SCALE GENOMIC DNA]</scope>
    <source>
        <strain evidence="5">NRRL Y-2460</strain>
    </source>
</reference>